<dbReference type="Gene3D" id="3.40.50.2000">
    <property type="entry name" value="Glycogen Phosphorylase B"/>
    <property type="match status" value="2"/>
</dbReference>
<sequence>MLLQEDLQSTSAHTRPSILIGAGGTGGHIYPGLALAAAILRARPGARIDFVGTIRGLEGRLITGYPLHTVDMVPMIRSQALRFPLALARASLQCRALIRRVGAGVVVGMGGYSSAPLIAGARLAGVPALVHESNAVPGRSNRFSAALTSHVALAMPSDGLAGRVVGMPLMPGLLGGSRAEARQAYGVAEGTRLIIVNGGSAGAVRLNAAAVELAGRWRDRRDVRLVIKAGAEGADVLNDRLAALGAAHLATAVPYLDRMDLVYAAADAMVCRSGSSTVAELDVCGVPAVLVPYPHAPHDHQTRNAMTLKDAVVLPDHELSGAALERALSSLSARSAGGHSPHLDAADRLAAWTLELIK</sequence>
<feature type="binding site" evidence="10">
    <location>
        <position position="301"/>
    </location>
    <ligand>
        <name>UDP-N-acetyl-alpha-D-glucosamine</name>
        <dbReference type="ChEBI" id="CHEBI:57705"/>
    </ligand>
</feature>
<keyword evidence="4 10" id="KW-0808">Transferase</keyword>
<keyword evidence="7 10" id="KW-0472">Membrane</keyword>
<evidence type="ECO:0000313" key="13">
    <source>
        <dbReference type="EMBL" id="MFB9531693.1"/>
    </source>
</evidence>
<dbReference type="InterPro" id="IPR004276">
    <property type="entry name" value="GlycoTrans_28_N"/>
</dbReference>
<feature type="binding site" evidence="10">
    <location>
        <begin position="25"/>
        <end position="27"/>
    </location>
    <ligand>
        <name>UDP-N-acetyl-alpha-D-glucosamine</name>
        <dbReference type="ChEBI" id="CHEBI:57705"/>
    </ligand>
</feature>
<evidence type="ECO:0000256" key="8">
    <source>
        <dbReference type="ARBA" id="ARBA00023306"/>
    </source>
</evidence>
<feature type="binding site" evidence="10">
    <location>
        <position position="134"/>
    </location>
    <ligand>
        <name>UDP-N-acetyl-alpha-D-glucosamine</name>
        <dbReference type="ChEBI" id="CHEBI:57705"/>
    </ligand>
</feature>
<comment type="caution">
    <text evidence="10">Lacks conserved residue(s) required for the propagation of feature annotation.</text>
</comment>
<dbReference type="InterPro" id="IPR007235">
    <property type="entry name" value="Glyco_trans_28_C"/>
</dbReference>
<evidence type="ECO:0000256" key="3">
    <source>
        <dbReference type="ARBA" id="ARBA00022676"/>
    </source>
</evidence>
<gene>
    <name evidence="10" type="primary">murG</name>
    <name evidence="13" type="ORF">ACFFRN_34255</name>
</gene>
<keyword evidence="3 10" id="KW-0328">Glycosyltransferase</keyword>
<evidence type="ECO:0000256" key="1">
    <source>
        <dbReference type="ARBA" id="ARBA00022475"/>
    </source>
</evidence>
<comment type="similarity">
    <text evidence="10">Belongs to the glycosyltransferase 28 family. MurG subfamily.</text>
</comment>
<evidence type="ECO:0000256" key="9">
    <source>
        <dbReference type="ARBA" id="ARBA00023316"/>
    </source>
</evidence>
<dbReference type="PANTHER" id="PTHR21015:SF22">
    <property type="entry name" value="GLYCOSYLTRANSFERASE"/>
    <property type="match status" value="1"/>
</dbReference>
<dbReference type="EMBL" id="JBHMCE010000011">
    <property type="protein sequence ID" value="MFB9531693.1"/>
    <property type="molecule type" value="Genomic_DNA"/>
</dbReference>
<evidence type="ECO:0000256" key="10">
    <source>
        <dbReference type="HAMAP-Rule" id="MF_00033"/>
    </source>
</evidence>
<keyword evidence="2 10" id="KW-0132">Cell division</keyword>
<comment type="pathway">
    <text evidence="10">Cell wall biogenesis; peptidoglycan biosynthesis.</text>
</comment>
<keyword evidence="9 10" id="KW-0961">Cell wall biogenesis/degradation</keyword>
<comment type="function">
    <text evidence="10">Cell wall formation. Catalyzes the transfer of a GlcNAc subunit on undecaprenyl-pyrophosphoryl-MurNAc-pentapeptide (lipid intermediate I) to form undecaprenyl-pyrophosphoryl-MurNAc-(pentapeptide)GlcNAc (lipid intermediate II).</text>
</comment>
<dbReference type="Pfam" id="PF03033">
    <property type="entry name" value="Glyco_transf_28"/>
    <property type="match status" value="1"/>
</dbReference>
<evidence type="ECO:0000256" key="5">
    <source>
        <dbReference type="ARBA" id="ARBA00022960"/>
    </source>
</evidence>
<evidence type="ECO:0000313" key="14">
    <source>
        <dbReference type="Proteomes" id="UP001589646"/>
    </source>
</evidence>
<proteinExistence type="inferred from homology"/>
<feature type="domain" description="Glycosyltransferase family 28 N-terminal" evidence="11">
    <location>
        <begin position="18"/>
        <end position="149"/>
    </location>
</feature>
<feature type="domain" description="Glycosyl transferase family 28 C-terminal" evidence="12">
    <location>
        <begin position="194"/>
        <end position="331"/>
    </location>
</feature>
<evidence type="ECO:0000259" key="11">
    <source>
        <dbReference type="Pfam" id="PF03033"/>
    </source>
</evidence>
<dbReference type="EC" id="2.4.1.227" evidence="10"/>
<reference evidence="13 14" key="1">
    <citation type="submission" date="2024-09" db="EMBL/GenBank/DDBJ databases">
        <authorList>
            <person name="Sun Q."/>
            <person name="Mori K."/>
        </authorList>
    </citation>
    <scope>NUCLEOTIDE SEQUENCE [LARGE SCALE GENOMIC DNA]</scope>
    <source>
        <strain evidence="13 14">JCM 3323</strain>
    </source>
</reference>
<dbReference type="Proteomes" id="UP001589646">
    <property type="component" value="Unassembled WGS sequence"/>
</dbReference>
<dbReference type="SUPFAM" id="SSF53756">
    <property type="entry name" value="UDP-Glycosyltransferase/glycogen phosphorylase"/>
    <property type="match status" value="1"/>
</dbReference>
<comment type="caution">
    <text evidence="13">The sequence shown here is derived from an EMBL/GenBank/DDBJ whole genome shotgun (WGS) entry which is preliminary data.</text>
</comment>
<feature type="binding site" evidence="10">
    <location>
        <position position="200"/>
    </location>
    <ligand>
        <name>UDP-N-acetyl-alpha-D-glucosamine</name>
        <dbReference type="ChEBI" id="CHEBI:57705"/>
    </ligand>
</feature>
<keyword evidence="8 10" id="KW-0131">Cell cycle</keyword>
<dbReference type="HAMAP" id="MF_00033">
    <property type="entry name" value="MurG"/>
    <property type="match status" value="1"/>
</dbReference>
<evidence type="ECO:0000256" key="2">
    <source>
        <dbReference type="ARBA" id="ARBA00022618"/>
    </source>
</evidence>
<dbReference type="CDD" id="cd03785">
    <property type="entry name" value="GT28_MurG"/>
    <property type="match status" value="1"/>
</dbReference>
<dbReference type="PANTHER" id="PTHR21015">
    <property type="entry name" value="UDP-N-ACETYLGLUCOSAMINE--N-ACETYLMURAMYL-(PENTAPEPTIDE) PYROPHOSPHORYL-UNDECAPRENOL N-ACETYLGLUCOSAMINE TRANSFERASE 1"/>
    <property type="match status" value="1"/>
</dbReference>
<keyword evidence="5 10" id="KW-0133">Cell shape</keyword>
<evidence type="ECO:0000256" key="4">
    <source>
        <dbReference type="ARBA" id="ARBA00022679"/>
    </source>
</evidence>
<evidence type="ECO:0000256" key="6">
    <source>
        <dbReference type="ARBA" id="ARBA00022984"/>
    </source>
</evidence>
<organism evidence="13 14">
    <name type="scientific">Nonomuraea roseola</name>
    <dbReference type="NCBI Taxonomy" id="46179"/>
    <lineage>
        <taxon>Bacteria</taxon>
        <taxon>Bacillati</taxon>
        <taxon>Actinomycetota</taxon>
        <taxon>Actinomycetes</taxon>
        <taxon>Streptosporangiales</taxon>
        <taxon>Streptosporangiaceae</taxon>
        <taxon>Nonomuraea</taxon>
    </lineage>
</organism>
<dbReference type="Pfam" id="PF04101">
    <property type="entry name" value="Glyco_tran_28_C"/>
    <property type="match status" value="1"/>
</dbReference>
<dbReference type="RefSeq" id="WP_346119548.1">
    <property type="nucleotide sequence ID" value="NZ_BAAAXC010000008.1"/>
</dbReference>
<evidence type="ECO:0000259" key="12">
    <source>
        <dbReference type="Pfam" id="PF04101"/>
    </source>
</evidence>
<keyword evidence="1 10" id="KW-1003">Cell membrane</keyword>
<name>A0ABV5Q885_9ACTN</name>
<protein>
    <recommendedName>
        <fullName evidence="10">UDP-N-acetylglucosamine--N-acetylmuramyl-(pentapeptide) pyrophosphoryl-undecaprenol N-acetylglucosamine transferase</fullName>
        <ecNumber evidence="10">2.4.1.227</ecNumber>
    </recommendedName>
    <alternativeName>
        <fullName evidence="10">Undecaprenyl-PP-MurNAc-pentapeptide-UDPGlcNAc GlcNAc transferase</fullName>
    </alternativeName>
</protein>
<evidence type="ECO:0000256" key="7">
    <source>
        <dbReference type="ARBA" id="ARBA00023136"/>
    </source>
</evidence>
<comment type="catalytic activity">
    <reaction evidence="10">
        <text>di-trans,octa-cis-undecaprenyl diphospho-N-acetyl-alpha-D-muramoyl-L-alanyl-D-glutamyl-meso-2,6-diaminopimeloyl-D-alanyl-D-alanine + UDP-N-acetyl-alpha-D-glucosamine = di-trans,octa-cis-undecaprenyl diphospho-[N-acetyl-alpha-D-glucosaminyl-(1-&gt;4)]-N-acetyl-alpha-D-muramoyl-L-alanyl-D-glutamyl-meso-2,6-diaminopimeloyl-D-alanyl-D-alanine + UDP + H(+)</text>
        <dbReference type="Rhea" id="RHEA:31227"/>
        <dbReference type="ChEBI" id="CHEBI:15378"/>
        <dbReference type="ChEBI" id="CHEBI:57705"/>
        <dbReference type="ChEBI" id="CHEBI:58223"/>
        <dbReference type="ChEBI" id="CHEBI:61387"/>
        <dbReference type="ChEBI" id="CHEBI:61388"/>
        <dbReference type="EC" id="2.4.1.227"/>
    </reaction>
</comment>
<dbReference type="InterPro" id="IPR006009">
    <property type="entry name" value="GlcNAc_MurG"/>
</dbReference>
<keyword evidence="14" id="KW-1185">Reference proteome</keyword>
<accession>A0ABV5Q885</accession>
<comment type="subcellular location">
    <subcellularLocation>
        <location evidence="10">Cell membrane</location>
        <topology evidence="10">Peripheral membrane protein</topology>
        <orientation evidence="10">Cytoplasmic side</orientation>
    </subcellularLocation>
</comment>
<keyword evidence="6 10" id="KW-0573">Peptidoglycan synthesis</keyword>